<proteinExistence type="predicted"/>
<organism evidence="4 5">
    <name type="scientific">Rotaria magnacalcarata</name>
    <dbReference type="NCBI Taxonomy" id="392030"/>
    <lineage>
        <taxon>Eukaryota</taxon>
        <taxon>Metazoa</taxon>
        <taxon>Spiralia</taxon>
        <taxon>Gnathifera</taxon>
        <taxon>Rotifera</taxon>
        <taxon>Eurotatoria</taxon>
        <taxon>Bdelloidea</taxon>
        <taxon>Philodinida</taxon>
        <taxon>Philodinidae</taxon>
        <taxon>Rotaria</taxon>
    </lineage>
</organism>
<name>A0A816WDY9_9BILA</name>
<dbReference type="Gene3D" id="1.25.10.10">
    <property type="entry name" value="Leucine-rich Repeat Variant"/>
    <property type="match status" value="1"/>
</dbReference>
<evidence type="ECO:0000259" key="3">
    <source>
        <dbReference type="Pfam" id="PF19704"/>
    </source>
</evidence>
<dbReference type="SUPFAM" id="SSF48371">
    <property type="entry name" value="ARM repeat"/>
    <property type="match status" value="1"/>
</dbReference>
<reference evidence="4" key="1">
    <citation type="submission" date="2021-02" db="EMBL/GenBank/DDBJ databases">
        <authorList>
            <person name="Nowell W R."/>
        </authorList>
    </citation>
    <scope>NUCLEOTIDE SEQUENCE</scope>
</reference>
<protein>
    <submittedName>
        <fullName evidence="4">Uncharacterized protein</fullName>
    </submittedName>
</protein>
<feature type="region of interest" description="Disordered" evidence="1">
    <location>
        <begin position="514"/>
        <end position="545"/>
    </location>
</feature>
<dbReference type="Pfam" id="PF19704">
    <property type="entry name" value="DNAPKcs_CC5"/>
    <property type="match status" value="2"/>
</dbReference>
<evidence type="ECO:0000259" key="2">
    <source>
        <dbReference type="Pfam" id="PF08163"/>
    </source>
</evidence>
<dbReference type="InterPro" id="IPR045581">
    <property type="entry name" value="DNAPKcs_CC5"/>
</dbReference>
<dbReference type="GO" id="GO:0006303">
    <property type="term" value="P:double-strand break repair via nonhomologous end joining"/>
    <property type="evidence" value="ECO:0007669"/>
    <property type="project" value="InterPro"/>
</dbReference>
<dbReference type="InterPro" id="IPR011989">
    <property type="entry name" value="ARM-like"/>
</dbReference>
<comment type="caution">
    <text evidence="4">The sequence shown here is derived from an EMBL/GenBank/DDBJ whole genome shotgun (WGS) entry which is preliminary data.</text>
</comment>
<gene>
    <name evidence="4" type="ORF">WKI299_LOCUS27135</name>
</gene>
<dbReference type="AlphaFoldDB" id="A0A816WDY9"/>
<accession>A0A816WDY9</accession>
<evidence type="ECO:0000313" key="4">
    <source>
        <dbReference type="EMBL" id="CAF2135133.1"/>
    </source>
</evidence>
<dbReference type="Proteomes" id="UP000663856">
    <property type="component" value="Unassembled WGS sequence"/>
</dbReference>
<dbReference type="EMBL" id="CAJNRF010011820">
    <property type="protein sequence ID" value="CAF2135133.1"/>
    <property type="molecule type" value="Genomic_DNA"/>
</dbReference>
<dbReference type="Pfam" id="PF08163">
    <property type="entry name" value="DNAPKcs_CC3"/>
    <property type="match status" value="1"/>
</dbReference>
<feature type="domain" description="DNA-dependent protein kinase catalytic subunit CC5" evidence="3">
    <location>
        <begin position="158"/>
        <end position="493"/>
    </location>
</feature>
<feature type="domain" description="DNA-dependent protein kinase catalytic subunit CC3" evidence="2">
    <location>
        <begin position="13"/>
        <end position="66"/>
    </location>
</feature>
<evidence type="ECO:0000256" key="1">
    <source>
        <dbReference type="SAM" id="MobiDB-lite"/>
    </source>
</evidence>
<feature type="compositionally biased region" description="Low complexity" evidence="1">
    <location>
        <begin position="515"/>
        <end position="542"/>
    </location>
</feature>
<dbReference type="GO" id="GO:0005634">
    <property type="term" value="C:nucleus"/>
    <property type="evidence" value="ECO:0007669"/>
    <property type="project" value="InterPro"/>
</dbReference>
<feature type="domain" description="DNA-dependent protein kinase catalytic subunit CC5" evidence="3">
    <location>
        <begin position="88"/>
        <end position="124"/>
    </location>
</feature>
<dbReference type="InterPro" id="IPR012582">
    <property type="entry name" value="DNAPKcs_CC3"/>
</dbReference>
<dbReference type="InterPro" id="IPR016024">
    <property type="entry name" value="ARM-type_fold"/>
</dbReference>
<evidence type="ECO:0000313" key="5">
    <source>
        <dbReference type="Proteomes" id="UP000663856"/>
    </source>
</evidence>
<sequence length="619" mass="72098">METIGIIPINDRISEIPPWMICMYKKFSNPLITFNIKLFLMCLIIHTHTIFKPYACYWLTPIIHICNQMFENLSEAIPSELDSIAVQRLIKYLFSNCSHRNVIVMKSNLDLIKKLMKCWKECISDEPRWGIMGTANDILPYYVSPTPTGNLSPITTNLILTTIPNDLTEDKFNDTILNNMKNTYKNIYAAAAEVIGMLLNVKKLKHETNQRLLEQLNLILKWHNSQDCSDTYVTCIYSIQKHYSLIVEINVRNVMNKLIFGLKKMYGDIKIECLESLNANITEFDSAYLELRAAGILDILIHKDFGIRGVALRLLHKLLPNLRHEQLYEIAQILYVDGPNECQIWTLEIYKWMYDYITNYLIKEIKTSITPLSEMFYHHVREQLLQLLSSKNEYIRVNCRNFLCDPKRLSTSSHHRLMALIDQLYSIRTENEYLNYCTNFLLERTTHNPDYNHFIFENPLDKCSFQEFPLACNWRQRHHTYMTPLFTLQSQSIIDPSISATTTNLMTMDPVQFKQTLSGNNNNNNNADQQQQQQQSSNSTSSMILQTQEISSRQQFVPTQMLDNNNNSSYNWLKQTNTLDSINTFMLPTLSTQTKKTTSLIVDVDNTNKKSKTNTQINI</sequence>